<dbReference type="NCBIfam" id="TIGR02274">
    <property type="entry name" value="dCTP_deam"/>
    <property type="match status" value="1"/>
</dbReference>
<reference evidence="4 5" key="1">
    <citation type="submission" date="2016-10" db="EMBL/GenBank/DDBJ databases">
        <authorList>
            <person name="Varghese N."/>
            <person name="Submissions S."/>
        </authorList>
    </citation>
    <scope>NUCLEOTIDE SEQUENCE [LARGE SCALE GENOMIC DNA]</scope>
    <source>
        <strain evidence="4 5">DSM 2373</strain>
    </source>
</reference>
<feature type="active site" description="Proton donor/acceptor" evidence="3">
    <location>
        <position position="127"/>
    </location>
</feature>
<keyword evidence="2 3" id="KW-0546">Nucleotide metabolism</keyword>
<dbReference type="AlphaFoldDB" id="A0A1G8Y336"/>
<feature type="site" description="Important for bifunctional activity" evidence="3">
    <location>
        <begin position="114"/>
        <end position="115"/>
    </location>
</feature>
<accession>A0A1G8Y336</accession>
<dbReference type="HAMAP" id="MF_00146">
    <property type="entry name" value="dCTP_deaminase"/>
    <property type="match status" value="1"/>
</dbReference>
<dbReference type="UniPathway" id="UPA00610">
    <property type="reaction ID" value="UER00667"/>
</dbReference>
<dbReference type="GO" id="GO:0008829">
    <property type="term" value="F:dCTP deaminase activity"/>
    <property type="evidence" value="ECO:0007669"/>
    <property type="project" value="InterPro"/>
</dbReference>
<comment type="pathway">
    <text evidence="3">Pyrimidine metabolism; dUMP biosynthesis; dUMP from dCTP: step 1/1.</text>
</comment>
<dbReference type="InterPro" id="IPR011962">
    <property type="entry name" value="dCTP_deaminase"/>
</dbReference>
<comment type="function">
    <text evidence="3">Bifunctional enzyme that catalyzes both the deamination of dCTP to dUTP and the hydrolysis of dUTP to dUMP without releasing the toxic dUTP intermediate.</text>
</comment>
<name>A0A1G8Y336_9EURY</name>
<dbReference type="InterPro" id="IPR036157">
    <property type="entry name" value="dUTPase-like_sf"/>
</dbReference>
<dbReference type="PANTHER" id="PTHR42680">
    <property type="entry name" value="DCTP DEAMINASE"/>
    <property type="match status" value="1"/>
</dbReference>
<feature type="binding site" evidence="3">
    <location>
        <begin position="99"/>
        <end position="104"/>
    </location>
    <ligand>
        <name>dCTP</name>
        <dbReference type="ChEBI" id="CHEBI:61481"/>
    </ligand>
</feature>
<dbReference type="EC" id="3.5.4.30" evidence="3"/>
<dbReference type="GO" id="GO:0033973">
    <property type="term" value="F:dCTP deaminase (dUMP-forming) activity"/>
    <property type="evidence" value="ECO:0007669"/>
    <property type="project" value="UniProtKB-UniRule"/>
</dbReference>
<feature type="binding site" evidence="3">
    <location>
        <position position="166"/>
    </location>
    <ligand>
        <name>dCTP</name>
        <dbReference type="ChEBI" id="CHEBI:61481"/>
    </ligand>
</feature>
<evidence type="ECO:0000256" key="2">
    <source>
        <dbReference type="ARBA" id="ARBA00023080"/>
    </source>
</evidence>
<dbReference type="GO" id="GO:0006226">
    <property type="term" value="P:dUMP biosynthetic process"/>
    <property type="evidence" value="ECO:0007669"/>
    <property type="project" value="UniProtKB-UniRule"/>
</dbReference>
<comment type="similarity">
    <text evidence="3">Belongs to the dCTP deaminase family.</text>
</comment>
<evidence type="ECO:0000313" key="4">
    <source>
        <dbReference type="EMBL" id="SDJ97248.1"/>
    </source>
</evidence>
<proteinExistence type="inferred from homology"/>
<evidence type="ECO:0000313" key="5">
    <source>
        <dbReference type="Proteomes" id="UP000326500"/>
    </source>
</evidence>
<dbReference type="SUPFAM" id="SSF51283">
    <property type="entry name" value="dUTPase-like"/>
    <property type="match status" value="1"/>
</dbReference>
<feature type="binding site" evidence="3">
    <location>
        <position position="117"/>
    </location>
    <ligand>
        <name>dCTP</name>
        <dbReference type="ChEBI" id="CHEBI:61481"/>
    </ligand>
</feature>
<dbReference type="Proteomes" id="UP000326500">
    <property type="component" value="Unassembled WGS sequence"/>
</dbReference>
<keyword evidence="5" id="KW-1185">Reference proteome</keyword>
<organism evidence="4 5">
    <name type="scientific">Methanoculleus thermophilus</name>
    <dbReference type="NCBI Taxonomy" id="2200"/>
    <lineage>
        <taxon>Archaea</taxon>
        <taxon>Methanobacteriati</taxon>
        <taxon>Methanobacteriota</taxon>
        <taxon>Stenosarchaea group</taxon>
        <taxon>Methanomicrobia</taxon>
        <taxon>Methanomicrobiales</taxon>
        <taxon>Methanomicrobiaceae</taxon>
        <taxon>Methanoculleus</taxon>
    </lineage>
</organism>
<evidence type="ECO:0000256" key="3">
    <source>
        <dbReference type="HAMAP-Rule" id="MF_00146"/>
    </source>
</evidence>
<dbReference type="STRING" id="2200.GCA_001571405_00461"/>
<feature type="binding site" evidence="3">
    <location>
        <position position="146"/>
    </location>
    <ligand>
        <name>dCTP</name>
        <dbReference type="ChEBI" id="CHEBI:61481"/>
    </ligand>
</feature>
<feature type="binding site" evidence="3">
    <location>
        <position position="170"/>
    </location>
    <ligand>
        <name>dCTP</name>
        <dbReference type="ChEBI" id="CHEBI:61481"/>
    </ligand>
</feature>
<comment type="catalytic activity">
    <reaction evidence="3">
        <text>dCTP + 2 H2O = dUMP + NH4(+) + diphosphate</text>
        <dbReference type="Rhea" id="RHEA:19205"/>
        <dbReference type="ChEBI" id="CHEBI:15377"/>
        <dbReference type="ChEBI" id="CHEBI:28938"/>
        <dbReference type="ChEBI" id="CHEBI:33019"/>
        <dbReference type="ChEBI" id="CHEBI:61481"/>
        <dbReference type="ChEBI" id="CHEBI:246422"/>
        <dbReference type="EC" id="3.5.4.30"/>
    </reaction>
</comment>
<evidence type="ECO:0000256" key="1">
    <source>
        <dbReference type="ARBA" id="ARBA00022801"/>
    </source>
</evidence>
<dbReference type="Gene3D" id="2.70.40.10">
    <property type="match status" value="1"/>
</dbReference>
<feature type="binding site" evidence="3">
    <location>
        <position position="159"/>
    </location>
    <ligand>
        <name>dCTP</name>
        <dbReference type="ChEBI" id="CHEBI:61481"/>
    </ligand>
</feature>
<sequence length="189" mass="21385">MILVDWQIEDRIRRGHIKVHPYDPGLIQPNSLDIRLGSHFVWYTPGDTVIDPYEKETICAKTEELVADSIVLAPGQFLLAETLEEIELPDDVVASIEGKSSIARLGIELHQTGGWIDAGFRGTITLEMCNVNSRPVRVYAGMPIGQLVFYRTDRAACPYNMKKDAKYMDQRQATLSRYHENARAKHDLS</sequence>
<protein>
    <recommendedName>
        <fullName evidence="3">dCTP deaminase, dUMP-forming</fullName>
        <ecNumber evidence="3">3.5.4.30</ecNumber>
    </recommendedName>
    <alternativeName>
        <fullName evidence="3">Bifunctional dCTP deaminase:dUTPase</fullName>
    </alternativeName>
    <alternativeName>
        <fullName evidence="3">DCD-DUT</fullName>
    </alternativeName>
</protein>
<dbReference type="PANTHER" id="PTHR42680:SF3">
    <property type="entry name" value="DCTP DEAMINASE"/>
    <property type="match status" value="1"/>
</dbReference>
<dbReference type="Pfam" id="PF22769">
    <property type="entry name" value="DCD"/>
    <property type="match status" value="1"/>
</dbReference>
<dbReference type="CDD" id="cd07557">
    <property type="entry name" value="trimeric_dUTPase"/>
    <property type="match status" value="1"/>
</dbReference>
<dbReference type="RefSeq" id="WP_066954926.1">
    <property type="nucleotide sequence ID" value="NZ_BCNX01000004.1"/>
</dbReference>
<comment type="subunit">
    <text evidence="3">Homotrimer.</text>
</comment>
<dbReference type="EMBL" id="FNFT01000002">
    <property type="protein sequence ID" value="SDJ97248.1"/>
    <property type="molecule type" value="Genomic_DNA"/>
</dbReference>
<dbReference type="OrthoDB" id="33242at2157"/>
<feature type="binding site" evidence="3">
    <location>
        <begin position="125"/>
        <end position="127"/>
    </location>
    <ligand>
        <name>dCTP</name>
        <dbReference type="ChEBI" id="CHEBI:61481"/>
    </ligand>
</feature>
<dbReference type="GO" id="GO:0000166">
    <property type="term" value="F:nucleotide binding"/>
    <property type="evidence" value="ECO:0007669"/>
    <property type="project" value="UniProtKB-KW"/>
</dbReference>
<keyword evidence="1 3" id="KW-0378">Hydrolase</keyword>
<dbReference type="GO" id="GO:0006229">
    <property type="term" value="P:dUTP biosynthetic process"/>
    <property type="evidence" value="ECO:0007669"/>
    <property type="project" value="InterPro"/>
</dbReference>
<dbReference type="InterPro" id="IPR033704">
    <property type="entry name" value="dUTPase_trimeric"/>
</dbReference>
<gene>
    <name evidence="3" type="primary">dcd</name>
    <name evidence="4" type="ORF">SAMN04488571_102197</name>
</gene>
<keyword evidence="3" id="KW-0547">Nucleotide-binding</keyword>